<dbReference type="EMBL" id="JARZHI010000058">
    <property type="protein sequence ID" value="MDI1435425.1"/>
    <property type="molecule type" value="Genomic_DNA"/>
</dbReference>
<keyword evidence="2" id="KW-1185">Reference proteome</keyword>
<organism evidence="1 2">
    <name type="scientific">Polyangium sorediatum</name>
    <dbReference type="NCBI Taxonomy" id="889274"/>
    <lineage>
        <taxon>Bacteria</taxon>
        <taxon>Pseudomonadati</taxon>
        <taxon>Myxococcota</taxon>
        <taxon>Polyangia</taxon>
        <taxon>Polyangiales</taxon>
        <taxon>Polyangiaceae</taxon>
        <taxon>Polyangium</taxon>
    </lineage>
</organism>
<proteinExistence type="predicted"/>
<name>A0ABT6P5G6_9BACT</name>
<sequence length="86" mass="9550">MTFGPHLRLPDEALQCVRRPGVHACPKGWPLRGLIPVAPKRNASCTYEPNGPPTAELDENGMPQSEITLCCILTYFEADRRNACTR</sequence>
<protein>
    <submittedName>
        <fullName evidence="1">Uncharacterized protein</fullName>
    </submittedName>
</protein>
<dbReference type="Proteomes" id="UP001160301">
    <property type="component" value="Unassembled WGS sequence"/>
</dbReference>
<gene>
    <name evidence="1" type="ORF">QHF89_38340</name>
</gene>
<evidence type="ECO:0000313" key="1">
    <source>
        <dbReference type="EMBL" id="MDI1435425.1"/>
    </source>
</evidence>
<accession>A0ABT6P5G6</accession>
<comment type="caution">
    <text evidence="1">The sequence shown here is derived from an EMBL/GenBank/DDBJ whole genome shotgun (WGS) entry which is preliminary data.</text>
</comment>
<evidence type="ECO:0000313" key="2">
    <source>
        <dbReference type="Proteomes" id="UP001160301"/>
    </source>
</evidence>
<dbReference type="RefSeq" id="WP_136972963.1">
    <property type="nucleotide sequence ID" value="NZ_JARZHI010000058.1"/>
</dbReference>
<reference evidence="1 2" key="1">
    <citation type="submission" date="2023-04" db="EMBL/GenBank/DDBJ databases">
        <title>The genome sequence of Polyangium sorediatum DSM14670.</title>
        <authorList>
            <person name="Zhang X."/>
        </authorList>
    </citation>
    <scope>NUCLEOTIDE SEQUENCE [LARGE SCALE GENOMIC DNA]</scope>
    <source>
        <strain evidence="1 2">DSM 14670</strain>
    </source>
</reference>